<feature type="transmembrane region" description="Helical" evidence="1">
    <location>
        <begin position="6"/>
        <end position="26"/>
    </location>
</feature>
<sequence length="62" mass="7161">MWEYYLGCFLMWCVFTAMIAFSVTVYQQRIKEAGKRTQSDDSRNALAKISFIAAEKSLNSKI</sequence>
<evidence type="ECO:0000313" key="2">
    <source>
        <dbReference type="EMBL" id="EGT45994.1"/>
    </source>
</evidence>
<evidence type="ECO:0000313" key="3">
    <source>
        <dbReference type="Proteomes" id="UP000008068"/>
    </source>
</evidence>
<keyword evidence="1" id="KW-0472">Membrane</keyword>
<proteinExistence type="predicted"/>
<gene>
    <name evidence="2" type="ORF">CAEBREN_10328</name>
</gene>
<accession>G0MW81</accession>
<organism evidence="3">
    <name type="scientific">Caenorhabditis brenneri</name>
    <name type="common">Nematode worm</name>
    <dbReference type="NCBI Taxonomy" id="135651"/>
    <lineage>
        <taxon>Eukaryota</taxon>
        <taxon>Metazoa</taxon>
        <taxon>Ecdysozoa</taxon>
        <taxon>Nematoda</taxon>
        <taxon>Chromadorea</taxon>
        <taxon>Rhabditida</taxon>
        <taxon>Rhabditina</taxon>
        <taxon>Rhabditomorpha</taxon>
        <taxon>Rhabditoidea</taxon>
        <taxon>Rhabditidae</taxon>
        <taxon>Peloderinae</taxon>
        <taxon>Caenorhabditis</taxon>
    </lineage>
</organism>
<dbReference type="AlphaFoldDB" id="G0MW81"/>
<reference evidence="3" key="1">
    <citation type="submission" date="2011-07" db="EMBL/GenBank/DDBJ databases">
        <authorList>
            <consortium name="Caenorhabditis brenneri Sequencing and Analysis Consortium"/>
            <person name="Wilson R.K."/>
        </authorList>
    </citation>
    <scope>NUCLEOTIDE SEQUENCE [LARGE SCALE GENOMIC DNA]</scope>
    <source>
        <strain evidence="3">PB2801</strain>
    </source>
</reference>
<dbReference type="Proteomes" id="UP000008068">
    <property type="component" value="Unassembled WGS sequence"/>
</dbReference>
<name>G0MW81_CAEBE</name>
<evidence type="ECO:0000256" key="1">
    <source>
        <dbReference type="SAM" id="Phobius"/>
    </source>
</evidence>
<dbReference type="EMBL" id="GL379816">
    <property type="protein sequence ID" value="EGT45994.1"/>
    <property type="molecule type" value="Genomic_DNA"/>
</dbReference>
<dbReference type="InParanoid" id="G0MW81"/>
<keyword evidence="3" id="KW-1185">Reference proteome</keyword>
<dbReference type="HOGENOM" id="CLU_2906155_0_0_1"/>
<keyword evidence="1" id="KW-1133">Transmembrane helix</keyword>
<protein>
    <submittedName>
        <fullName evidence="2">Uncharacterized protein</fullName>
    </submittedName>
</protein>
<keyword evidence="1" id="KW-0812">Transmembrane</keyword>